<protein>
    <recommendedName>
        <fullName evidence="4">SH3 domain-containing protein</fullName>
    </recommendedName>
</protein>
<organism evidence="2 3">
    <name type="scientific">Roseateles agri</name>
    <dbReference type="NCBI Taxonomy" id="3098619"/>
    <lineage>
        <taxon>Bacteria</taxon>
        <taxon>Pseudomonadati</taxon>
        <taxon>Pseudomonadota</taxon>
        <taxon>Betaproteobacteria</taxon>
        <taxon>Burkholderiales</taxon>
        <taxon>Sphaerotilaceae</taxon>
        <taxon>Roseateles</taxon>
    </lineage>
</organism>
<dbReference type="EMBL" id="JAXCLA010000009">
    <property type="protein sequence ID" value="MDY0748020.1"/>
    <property type="molecule type" value="Genomic_DNA"/>
</dbReference>
<keyword evidence="1" id="KW-0732">Signal</keyword>
<dbReference type="RefSeq" id="WP_320425987.1">
    <property type="nucleotide sequence ID" value="NZ_JAXCLA010000009.1"/>
</dbReference>
<name>A0ABU5DQW1_9BURK</name>
<evidence type="ECO:0008006" key="4">
    <source>
        <dbReference type="Google" id="ProtNLM"/>
    </source>
</evidence>
<reference evidence="2 3" key="1">
    <citation type="submission" date="2023-11" db="EMBL/GenBank/DDBJ databases">
        <title>Paucibacter sp. nov., isolated from fresh soil in Korea.</title>
        <authorList>
            <person name="Le N.T.T."/>
        </authorList>
    </citation>
    <scope>NUCLEOTIDE SEQUENCE [LARGE SCALE GENOMIC DNA]</scope>
    <source>
        <strain evidence="2 3">R3-3</strain>
    </source>
</reference>
<feature type="signal peptide" evidence="1">
    <location>
        <begin position="1"/>
        <end position="21"/>
    </location>
</feature>
<proteinExistence type="predicted"/>
<feature type="chain" id="PRO_5045333066" description="SH3 domain-containing protein" evidence="1">
    <location>
        <begin position="22"/>
        <end position="475"/>
    </location>
</feature>
<sequence>MKTIAIVIGVALAGAAVQAFAANPTVLVVQDGASLRAAARDSSPQQAQLVRGEALEVRAERLDWLQVWDYRRERGGYLRKSQGLLVAGDTTTLLAQLRLTLPQDGGEGLGLALAAAYIQAATPAELAGPAGGEVLDALGRLGERIAANTGPKRAGLLDVAARYGLHFDSYEQGDGGVRVCYDGDAFRRVLSLPAAPSAKARAALAITRADCRPTTLTPAQLQASDDWRAGVLEHAPLDGLDGYERNRLLLRRAGVAASRAFEHRDNALAAQALAEFARVEATELPEDDLADYNDAAMRVNAVRWLALPQPAGRRFGNGFQLALESGVSTAEQCLTLRDAKDHVLLRKCSVAVIPLASATLNREGTALAIAAQPLDGWRELWVLRAAPEGWTVDVLPPAAASPGLGYAEFAGWVPGGQQILVASESRAEGRYASRRFVQMDLATLSAQRQSTEPKALGAFQRWADPGWSGASLALR</sequence>
<evidence type="ECO:0000313" key="2">
    <source>
        <dbReference type="EMBL" id="MDY0748020.1"/>
    </source>
</evidence>
<evidence type="ECO:0000256" key="1">
    <source>
        <dbReference type="SAM" id="SignalP"/>
    </source>
</evidence>
<comment type="caution">
    <text evidence="2">The sequence shown here is derived from an EMBL/GenBank/DDBJ whole genome shotgun (WGS) entry which is preliminary data.</text>
</comment>
<dbReference type="Proteomes" id="UP001285263">
    <property type="component" value="Unassembled WGS sequence"/>
</dbReference>
<gene>
    <name evidence="2" type="ORF">SNE35_26200</name>
</gene>
<keyword evidence="3" id="KW-1185">Reference proteome</keyword>
<accession>A0ABU5DQW1</accession>
<evidence type="ECO:0000313" key="3">
    <source>
        <dbReference type="Proteomes" id="UP001285263"/>
    </source>
</evidence>